<evidence type="ECO:0000313" key="3">
    <source>
        <dbReference type="Proteomes" id="UP000283469"/>
    </source>
</evidence>
<dbReference type="InterPro" id="IPR036390">
    <property type="entry name" value="WH_DNA-bd_sf"/>
</dbReference>
<dbReference type="InterPro" id="IPR000847">
    <property type="entry name" value="LysR_HTH_N"/>
</dbReference>
<name>A0A418YMU2_9SPHN</name>
<dbReference type="Proteomes" id="UP000283469">
    <property type="component" value="Unassembled WGS sequence"/>
</dbReference>
<proteinExistence type="predicted"/>
<gene>
    <name evidence="2" type="ORF">D0Z70_20065</name>
</gene>
<sequence length="67" mass="7416">MQVAVKFEDLRMYATVAKCGGIYPAVAQMGIPKPAVSRQISELEAWLGSCLTEFASGPRTFRDTSFW</sequence>
<dbReference type="GO" id="GO:0003700">
    <property type="term" value="F:DNA-binding transcription factor activity"/>
    <property type="evidence" value="ECO:0007669"/>
    <property type="project" value="InterPro"/>
</dbReference>
<evidence type="ECO:0000313" key="2">
    <source>
        <dbReference type="EMBL" id="RJG52504.1"/>
    </source>
</evidence>
<protein>
    <submittedName>
        <fullName evidence="2">LysR family transcriptional regulator</fullName>
    </submittedName>
</protein>
<dbReference type="Gene3D" id="1.10.10.10">
    <property type="entry name" value="Winged helix-like DNA-binding domain superfamily/Winged helix DNA-binding domain"/>
    <property type="match status" value="1"/>
</dbReference>
<dbReference type="AlphaFoldDB" id="A0A418YMU2"/>
<accession>A0A418YMU2</accession>
<evidence type="ECO:0000259" key="1">
    <source>
        <dbReference type="PROSITE" id="PS50931"/>
    </source>
</evidence>
<organism evidence="2 3">
    <name type="scientific">Sphingobium terrigena</name>
    <dbReference type="NCBI Taxonomy" id="2304063"/>
    <lineage>
        <taxon>Bacteria</taxon>
        <taxon>Pseudomonadati</taxon>
        <taxon>Pseudomonadota</taxon>
        <taxon>Alphaproteobacteria</taxon>
        <taxon>Sphingomonadales</taxon>
        <taxon>Sphingomonadaceae</taxon>
        <taxon>Sphingobium</taxon>
    </lineage>
</organism>
<dbReference type="Pfam" id="PF00126">
    <property type="entry name" value="HTH_1"/>
    <property type="match status" value="1"/>
</dbReference>
<dbReference type="SUPFAM" id="SSF46785">
    <property type="entry name" value="Winged helix' DNA-binding domain"/>
    <property type="match status" value="1"/>
</dbReference>
<comment type="caution">
    <text evidence="2">The sequence shown here is derived from an EMBL/GenBank/DDBJ whole genome shotgun (WGS) entry which is preliminary data.</text>
</comment>
<keyword evidence="3" id="KW-1185">Reference proteome</keyword>
<dbReference type="OrthoDB" id="528082at2"/>
<dbReference type="PROSITE" id="PS50931">
    <property type="entry name" value="HTH_LYSR"/>
    <property type="match status" value="1"/>
</dbReference>
<reference evidence="2 3" key="1">
    <citation type="submission" date="2018-08" db="EMBL/GenBank/DDBJ databases">
        <title>Sphingobium sp. EO9.</title>
        <authorList>
            <person name="Park Y."/>
            <person name="Kim K.H."/>
            <person name="Jeon C.O."/>
        </authorList>
    </citation>
    <scope>NUCLEOTIDE SEQUENCE [LARGE SCALE GENOMIC DNA]</scope>
    <source>
        <strain evidence="2 3">EO9</strain>
    </source>
</reference>
<dbReference type="InterPro" id="IPR036388">
    <property type="entry name" value="WH-like_DNA-bd_sf"/>
</dbReference>
<dbReference type="EMBL" id="QVRA01000026">
    <property type="protein sequence ID" value="RJG52504.1"/>
    <property type="molecule type" value="Genomic_DNA"/>
</dbReference>
<feature type="domain" description="HTH lysR-type" evidence="1">
    <location>
        <begin position="5"/>
        <end position="48"/>
    </location>
</feature>